<gene>
    <name evidence="1" type="ORF">SDC9_179517</name>
</gene>
<dbReference type="AlphaFoldDB" id="A0A645GZ12"/>
<accession>A0A645GZ12</accession>
<evidence type="ECO:0008006" key="2">
    <source>
        <dbReference type="Google" id="ProtNLM"/>
    </source>
</evidence>
<dbReference type="EMBL" id="VSSQ01083831">
    <property type="protein sequence ID" value="MPN32041.1"/>
    <property type="molecule type" value="Genomic_DNA"/>
</dbReference>
<sequence>MICAFSASAALDVTWTQGEEWFPGRDAWVYYYAYTVPEVGGSDALSEELTHYFDTAIGAMVNLVIPMFTADMPGDGRNEITDRYEITCNNDEFFSFLLRRGTLSEGKEVLSLQSAVFAVSGQYTGESLTLRGLAREIGESSSQIAGIVIKDIWRKIEERIKAGDWAVRKDMSFDLLSAEFFPETHFYADEQGNIAFYLQPGLLGPGEEMAVFTYTPDELENLLEP</sequence>
<reference evidence="1" key="1">
    <citation type="submission" date="2019-08" db="EMBL/GenBank/DDBJ databases">
        <authorList>
            <person name="Kucharzyk K."/>
            <person name="Murdoch R.W."/>
            <person name="Higgins S."/>
            <person name="Loffler F."/>
        </authorList>
    </citation>
    <scope>NUCLEOTIDE SEQUENCE</scope>
</reference>
<proteinExistence type="predicted"/>
<name>A0A645GZ12_9ZZZZ</name>
<organism evidence="1">
    <name type="scientific">bioreactor metagenome</name>
    <dbReference type="NCBI Taxonomy" id="1076179"/>
    <lineage>
        <taxon>unclassified sequences</taxon>
        <taxon>metagenomes</taxon>
        <taxon>ecological metagenomes</taxon>
    </lineage>
</organism>
<protein>
    <recommendedName>
        <fullName evidence="2">DUF3298 domain-containing protein</fullName>
    </recommendedName>
</protein>
<comment type="caution">
    <text evidence="1">The sequence shown here is derived from an EMBL/GenBank/DDBJ whole genome shotgun (WGS) entry which is preliminary data.</text>
</comment>
<evidence type="ECO:0000313" key="1">
    <source>
        <dbReference type="EMBL" id="MPN32041.1"/>
    </source>
</evidence>